<dbReference type="PRINTS" id="PR00463">
    <property type="entry name" value="EP450I"/>
</dbReference>
<dbReference type="Gene3D" id="1.10.630.10">
    <property type="entry name" value="Cytochrome P450"/>
    <property type="match status" value="1"/>
</dbReference>
<keyword evidence="11" id="KW-1133">Transmembrane helix</keyword>
<evidence type="ECO:0000256" key="3">
    <source>
        <dbReference type="ARBA" id="ARBA00022617"/>
    </source>
</evidence>
<evidence type="ECO:0000256" key="9">
    <source>
        <dbReference type="PIRSR" id="PIRSR602401-1"/>
    </source>
</evidence>
<keyword evidence="6 9" id="KW-0408">Iron</keyword>
<dbReference type="CDD" id="cd11055">
    <property type="entry name" value="CYP3A-like"/>
    <property type="match status" value="1"/>
</dbReference>
<accession>A0AAE1ADF8</accession>
<evidence type="ECO:0000256" key="11">
    <source>
        <dbReference type="SAM" id="Phobius"/>
    </source>
</evidence>
<dbReference type="InterPro" id="IPR036396">
    <property type="entry name" value="Cyt_P450_sf"/>
</dbReference>
<comment type="similarity">
    <text evidence="2 10">Belongs to the cytochrome P450 family.</text>
</comment>
<dbReference type="PROSITE" id="PS00086">
    <property type="entry name" value="CYTOCHROME_P450"/>
    <property type="match status" value="1"/>
</dbReference>
<evidence type="ECO:0000313" key="13">
    <source>
        <dbReference type="Proteomes" id="UP001283361"/>
    </source>
</evidence>
<dbReference type="AlphaFoldDB" id="A0AAE1ADF8"/>
<dbReference type="Pfam" id="PF00067">
    <property type="entry name" value="p450"/>
    <property type="match status" value="1"/>
</dbReference>
<organism evidence="12 13">
    <name type="scientific">Elysia crispata</name>
    <name type="common">lettuce slug</name>
    <dbReference type="NCBI Taxonomy" id="231223"/>
    <lineage>
        <taxon>Eukaryota</taxon>
        <taxon>Metazoa</taxon>
        <taxon>Spiralia</taxon>
        <taxon>Lophotrochozoa</taxon>
        <taxon>Mollusca</taxon>
        <taxon>Gastropoda</taxon>
        <taxon>Heterobranchia</taxon>
        <taxon>Euthyneura</taxon>
        <taxon>Panpulmonata</taxon>
        <taxon>Sacoglossa</taxon>
        <taxon>Placobranchoidea</taxon>
        <taxon>Plakobranchidae</taxon>
        <taxon>Elysia</taxon>
    </lineage>
</organism>
<dbReference type="FunFam" id="1.10.630.10:FF:000182">
    <property type="entry name" value="Cytochrome P450 3A4"/>
    <property type="match status" value="1"/>
</dbReference>
<dbReference type="GO" id="GO:0005506">
    <property type="term" value="F:iron ion binding"/>
    <property type="evidence" value="ECO:0007669"/>
    <property type="project" value="InterPro"/>
</dbReference>
<evidence type="ECO:0000256" key="8">
    <source>
        <dbReference type="ARBA" id="ARBA00043906"/>
    </source>
</evidence>
<comment type="cofactor">
    <cofactor evidence="1 9">
        <name>heme</name>
        <dbReference type="ChEBI" id="CHEBI:30413"/>
    </cofactor>
</comment>
<dbReference type="PRINTS" id="PR00385">
    <property type="entry name" value="P450"/>
</dbReference>
<reference evidence="12" key="1">
    <citation type="journal article" date="2023" name="G3 (Bethesda)">
        <title>A reference genome for the long-term kleptoplast-retaining sea slug Elysia crispata morphotype clarki.</title>
        <authorList>
            <person name="Eastman K.E."/>
            <person name="Pendleton A.L."/>
            <person name="Shaikh M.A."/>
            <person name="Suttiyut T."/>
            <person name="Ogas R."/>
            <person name="Tomko P."/>
            <person name="Gavelis G."/>
            <person name="Widhalm J.R."/>
            <person name="Wisecaver J.H."/>
        </authorList>
    </citation>
    <scope>NUCLEOTIDE SEQUENCE</scope>
    <source>
        <strain evidence="12">ECLA1</strain>
    </source>
</reference>
<proteinExistence type="inferred from homology"/>
<gene>
    <name evidence="12" type="ORF">RRG08_050819</name>
</gene>
<dbReference type="PANTHER" id="PTHR24302">
    <property type="entry name" value="CYTOCHROME P450 FAMILY 3"/>
    <property type="match status" value="1"/>
</dbReference>
<evidence type="ECO:0000256" key="1">
    <source>
        <dbReference type="ARBA" id="ARBA00001971"/>
    </source>
</evidence>
<name>A0AAE1ADF8_9GAST</name>
<dbReference type="Proteomes" id="UP001283361">
    <property type="component" value="Unassembled WGS sequence"/>
</dbReference>
<keyword evidence="13" id="KW-1185">Reference proteome</keyword>
<keyword evidence="7 10" id="KW-0503">Monooxygenase</keyword>
<dbReference type="GO" id="GO:0016705">
    <property type="term" value="F:oxidoreductase activity, acting on paired donors, with incorporation or reduction of molecular oxygen"/>
    <property type="evidence" value="ECO:0007669"/>
    <property type="project" value="InterPro"/>
</dbReference>
<dbReference type="GO" id="GO:0020037">
    <property type="term" value="F:heme binding"/>
    <property type="evidence" value="ECO:0007669"/>
    <property type="project" value="InterPro"/>
</dbReference>
<evidence type="ECO:0000256" key="10">
    <source>
        <dbReference type="RuleBase" id="RU000461"/>
    </source>
</evidence>
<sequence length="536" mass="61202">MDVKGLNTIISSLSCNTTLVLVFTTVALVVYWMNSRRHRFVGWEKFGVKHVHVGIQQAPAVLLKNLIKEHGSTVGIVRDIPVLVTRDLDLLKQVMVKDFNNFVNRNDNLTTRSLVGKGVFFLRDYDWKRIRQLMSPSFSTGKLKRISSHVQEAADRLSRAFEKCAETESKIKLLHTTGQYSTSIIAKTAFGVDADSIGEEEDDQFTHAAKNIFKKRSKTEFFFLLFLFRFRQFRRLLVYTFGLYFPDPCNKMSSVYLNAILKESIADREVAERRGSRHVNNDFLQNLVSIKVASEDAASVQSTSEKSTSTDSQKLPVSSKKTITTDEVIAQSLITILAAYETTASTLQLCLYKLAQNPDIQERVFHEILDIVEHENPTHEELAKLLYLEQVVNETLRMFPPLPFITRDARESRTYGTVTIPAGSAVYIPITEVHRDPTHYPDPEVFDPDRFNEENKAKRNPMAFMPFGQGPRICIGMRLAYLELKTALVKVLRKVKVELDDTTVPRKSEDITMNYQAFPRPEKPIELAVKLRENQI</sequence>
<keyword evidence="11" id="KW-0812">Transmembrane</keyword>
<dbReference type="PANTHER" id="PTHR24302:SF15">
    <property type="entry name" value="FATTY-ACID PEROXYGENASE"/>
    <property type="match status" value="1"/>
</dbReference>
<comment type="function">
    <text evidence="8">Cytochromes P450 are a group of heme-thiolate monooxygenases. They oxidize a variety of structurally unrelated compounds, including steroids, fatty acids, and xenobiotics.</text>
</comment>
<evidence type="ECO:0000256" key="7">
    <source>
        <dbReference type="ARBA" id="ARBA00023033"/>
    </source>
</evidence>
<dbReference type="InterPro" id="IPR050705">
    <property type="entry name" value="Cytochrome_P450_3A"/>
</dbReference>
<dbReference type="InterPro" id="IPR002401">
    <property type="entry name" value="Cyt_P450_E_grp-I"/>
</dbReference>
<protein>
    <recommendedName>
        <fullName evidence="14">Cytochrome P450</fullName>
    </recommendedName>
</protein>
<keyword evidence="3 9" id="KW-0349">Heme</keyword>
<evidence type="ECO:0000256" key="2">
    <source>
        <dbReference type="ARBA" id="ARBA00010617"/>
    </source>
</evidence>
<dbReference type="InterPro" id="IPR017972">
    <property type="entry name" value="Cyt_P450_CS"/>
</dbReference>
<evidence type="ECO:0008006" key="14">
    <source>
        <dbReference type="Google" id="ProtNLM"/>
    </source>
</evidence>
<keyword evidence="11" id="KW-0472">Membrane</keyword>
<comment type="caution">
    <text evidence="12">The sequence shown here is derived from an EMBL/GenBank/DDBJ whole genome shotgun (WGS) entry which is preliminary data.</text>
</comment>
<dbReference type="EMBL" id="JAWDGP010002060">
    <property type="protein sequence ID" value="KAK3785799.1"/>
    <property type="molecule type" value="Genomic_DNA"/>
</dbReference>
<evidence type="ECO:0000256" key="4">
    <source>
        <dbReference type="ARBA" id="ARBA00022723"/>
    </source>
</evidence>
<feature type="binding site" description="axial binding residue" evidence="9">
    <location>
        <position position="474"/>
    </location>
    <ligand>
        <name>heme</name>
        <dbReference type="ChEBI" id="CHEBI:30413"/>
    </ligand>
    <ligandPart>
        <name>Fe</name>
        <dbReference type="ChEBI" id="CHEBI:18248"/>
    </ligandPart>
</feature>
<dbReference type="PROSITE" id="PS51257">
    <property type="entry name" value="PROKAR_LIPOPROTEIN"/>
    <property type="match status" value="1"/>
</dbReference>
<keyword evidence="5 10" id="KW-0560">Oxidoreductase</keyword>
<keyword evidence="4 9" id="KW-0479">Metal-binding</keyword>
<evidence type="ECO:0000256" key="5">
    <source>
        <dbReference type="ARBA" id="ARBA00023002"/>
    </source>
</evidence>
<feature type="transmembrane region" description="Helical" evidence="11">
    <location>
        <begin position="6"/>
        <end position="32"/>
    </location>
</feature>
<evidence type="ECO:0000256" key="6">
    <source>
        <dbReference type="ARBA" id="ARBA00023004"/>
    </source>
</evidence>
<evidence type="ECO:0000313" key="12">
    <source>
        <dbReference type="EMBL" id="KAK3785799.1"/>
    </source>
</evidence>
<dbReference type="GO" id="GO:0008395">
    <property type="term" value="F:steroid hydroxylase activity"/>
    <property type="evidence" value="ECO:0007669"/>
    <property type="project" value="TreeGrafter"/>
</dbReference>
<dbReference type="InterPro" id="IPR001128">
    <property type="entry name" value="Cyt_P450"/>
</dbReference>
<dbReference type="SUPFAM" id="SSF48264">
    <property type="entry name" value="Cytochrome P450"/>
    <property type="match status" value="1"/>
</dbReference>